<evidence type="ECO:0000313" key="1">
    <source>
        <dbReference type="EMBL" id="AKV03486.1"/>
    </source>
</evidence>
<dbReference type="KEGG" id="llu:AKJ09_10149"/>
<dbReference type="AlphaFoldDB" id="A0A0K1QCH8"/>
<sequence length="63" mass="6649">MAFIRSRSFANPAYRPKCPSYLSNATPGCQRAGQGPANLVGGWRESLRVVVAGFVPLAPAGKT</sequence>
<gene>
    <name evidence="1" type="ORF">AKJ09_10149</name>
</gene>
<proteinExistence type="predicted"/>
<evidence type="ECO:0000313" key="2">
    <source>
        <dbReference type="Proteomes" id="UP000064967"/>
    </source>
</evidence>
<dbReference type="EMBL" id="CP012333">
    <property type="protein sequence ID" value="AKV03486.1"/>
    <property type="molecule type" value="Genomic_DNA"/>
</dbReference>
<organism evidence="1 2">
    <name type="scientific">Labilithrix luteola</name>
    <dbReference type="NCBI Taxonomy" id="1391654"/>
    <lineage>
        <taxon>Bacteria</taxon>
        <taxon>Pseudomonadati</taxon>
        <taxon>Myxococcota</taxon>
        <taxon>Polyangia</taxon>
        <taxon>Polyangiales</taxon>
        <taxon>Labilitrichaceae</taxon>
        <taxon>Labilithrix</taxon>
    </lineage>
</organism>
<reference evidence="1 2" key="1">
    <citation type="submission" date="2015-08" db="EMBL/GenBank/DDBJ databases">
        <authorList>
            <person name="Babu N.S."/>
            <person name="Beckwith C.J."/>
            <person name="Beseler K.G."/>
            <person name="Brison A."/>
            <person name="Carone J.V."/>
            <person name="Caskin T.P."/>
            <person name="Diamond M."/>
            <person name="Durham M.E."/>
            <person name="Foxe J.M."/>
            <person name="Go M."/>
            <person name="Henderson B.A."/>
            <person name="Jones I.B."/>
            <person name="McGettigan J.A."/>
            <person name="Micheletti S.J."/>
            <person name="Nasrallah M.E."/>
            <person name="Ortiz D."/>
            <person name="Piller C.R."/>
            <person name="Privatt S.R."/>
            <person name="Schneider S.L."/>
            <person name="Sharp S."/>
            <person name="Smith T.C."/>
            <person name="Stanton J.D."/>
            <person name="Ullery H.E."/>
            <person name="Wilson R.J."/>
            <person name="Serrano M.G."/>
            <person name="Buck G."/>
            <person name="Lee V."/>
            <person name="Wang Y."/>
            <person name="Carvalho R."/>
            <person name="Voegtly L."/>
            <person name="Shi R."/>
            <person name="Duckworth R."/>
            <person name="Johnson A."/>
            <person name="Loviza R."/>
            <person name="Walstead R."/>
            <person name="Shah Z."/>
            <person name="Kiflezghi M."/>
            <person name="Wade K."/>
            <person name="Ball S.L."/>
            <person name="Bradley K.W."/>
            <person name="Asai D.J."/>
            <person name="Bowman C.A."/>
            <person name="Russell D.A."/>
            <person name="Pope W.H."/>
            <person name="Jacobs-Sera D."/>
            <person name="Hendrix R.W."/>
            <person name="Hatfull G.F."/>
        </authorList>
    </citation>
    <scope>NUCLEOTIDE SEQUENCE [LARGE SCALE GENOMIC DNA]</scope>
    <source>
        <strain evidence="1 2">DSM 27648</strain>
    </source>
</reference>
<dbReference type="Proteomes" id="UP000064967">
    <property type="component" value="Chromosome"/>
</dbReference>
<accession>A0A0K1QCH8</accession>
<dbReference type="STRING" id="1391654.AKJ09_10149"/>
<keyword evidence="2" id="KW-1185">Reference proteome</keyword>
<name>A0A0K1QCH8_9BACT</name>
<protein>
    <submittedName>
        <fullName evidence="1">Uncharacterized protein</fullName>
    </submittedName>
</protein>